<protein>
    <submittedName>
        <fullName evidence="2">Sigma-70, region 4</fullName>
    </submittedName>
</protein>
<dbReference type="STRING" id="626937.HMPREF3293_00205"/>
<accession>A0A136Q8C0</accession>
<dbReference type="InterPro" id="IPR013249">
    <property type="entry name" value="RNA_pol_sigma70_r4_t2"/>
</dbReference>
<organism evidence="2 3">
    <name type="scientific">Christensenella minuta</name>
    <dbReference type="NCBI Taxonomy" id="626937"/>
    <lineage>
        <taxon>Bacteria</taxon>
        <taxon>Bacillati</taxon>
        <taxon>Bacillota</taxon>
        <taxon>Clostridia</taxon>
        <taxon>Christensenellales</taxon>
        <taxon>Christensenellaceae</taxon>
        <taxon>Christensenella</taxon>
    </lineage>
</organism>
<sequence>MKHATIILKRKRDREISLEMLSEQELEQIAALTAYDEYALDEYVFSVLGNEIKITDEVIAAALNALPEDKRNIILLFYFLDMTDREIGKLLSLMRRTVTKRRASTLEKLKKIIERK</sequence>
<dbReference type="GO" id="GO:0006352">
    <property type="term" value="P:DNA-templated transcription initiation"/>
    <property type="evidence" value="ECO:0007669"/>
    <property type="project" value="InterPro"/>
</dbReference>
<dbReference type="Pfam" id="PF08281">
    <property type="entry name" value="Sigma70_r4_2"/>
    <property type="match status" value="1"/>
</dbReference>
<dbReference type="SUPFAM" id="SSF88659">
    <property type="entry name" value="Sigma3 and sigma4 domains of RNA polymerase sigma factors"/>
    <property type="match status" value="1"/>
</dbReference>
<gene>
    <name evidence="2" type="ORF">HMPREF3293_00205</name>
</gene>
<comment type="caution">
    <text evidence="2">The sequence shown here is derived from an EMBL/GenBank/DDBJ whole genome shotgun (WGS) entry which is preliminary data.</text>
</comment>
<dbReference type="OrthoDB" id="9806818at2"/>
<dbReference type="GO" id="GO:0003677">
    <property type="term" value="F:DNA binding"/>
    <property type="evidence" value="ECO:0007669"/>
    <property type="project" value="InterPro"/>
</dbReference>
<dbReference type="GO" id="GO:0016987">
    <property type="term" value="F:sigma factor activity"/>
    <property type="evidence" value="ECO:0007669"/>
    <property type="project" value="InterPro"/>
</dbReference>
<dbReference type="InterPro" id="IPR036388">
    <property type="entry name" value="WH-like_DNA-bd_sf"/>
</dbReference>
<evidence type="ECO:0000259" key="1">
    <source>
        <dbReference type="Pfam" id="PF08281"/>
    </source>
</evidence>
<dbReference type="RefSeq" id="WP_082770994.1">
    <property type="nucleotide sequence ID" value="NZ_CABMOF010000020.1"/>
</dbReference>
<feature type="domain" description="RNA polymerase sigma factor 70 region 4 type 2" evidence="1">
    <location>
        <begin position="58"/>
        <end position="108"/>
    </location>
</feature>
<name>A0A136Q8C0_9FIRM</name>
<dbReference type="KEGG" id="cmiu:B1H56_06890"/>
<evidence type="ECO:0000313" key="3">
    <source>
        <dbReference type="Proteomes" id="UP000070366"/>
    </source>
</evidence>
<dbReference type="Gene3D" id="1.10.10.10">
    <property type="entry name" value="Winged helix-like DNA-binding domain superfamily/Winged helix DNA-binding domain"/>
    <property type="match status" value="1"/>
</dbReference>
<evidence type="ECO:0000313" key="2">
    <source>
        <dbReference type="EMBL" id="KXK66902.1"/>
    </source>
</evidence>
<keyword evidence="3" id="KW-1185">Reference proteome</keyword>
<proteinExistence type="predicted"/>
<reference evidence="2 3" key="1">
    <citation type="submission" date="2016-02" db="EMBL/GenBank/DDBJ databases">
        <authorList>
            <person name="Wen L."/>
            <person name="He K."/>
            <person name="Yang H."/>
        </authorList>
    </citation>
    <scope>NUCLEOTIDE SEQUENCE [LARGE SCALE GENOMIC DNA]</scope>
    <source>
        <strain evidence="2 3">DSM 22607</strain>
    </source>
</reference>
<dbReference type="InterPro" id="IPR013324">
    <property type="entry name" value="RNA_pol_sigma_r3/r4-like"/>
</dbReference>
<dbReference type="Proteomes" id="UP000070366">
    <property type="component" value="Unassembled WGS sequence"/>
</dbReference>
<dbReference type="AlphaFoldDB" id="A0A136Q8C0"/>
<dbReference type="EMBL" id="LSZW01000022">
    <property type="protein sequence ID" value="KXK66902.1"/>
    <property type="molecule type" value="Genomic_DNA"/>
</dbReference>